<dbReference type="Proteomes" id="UP000239236">
    <property type="component" value="Unassembled WGS sequence"/>
</dbReference>
<evidence type="ECO:0000256" key="1">
    <source>
        <dbReference type="SAM" id="Phobius"/>
    </source>
</evidence>
<evidence type="ECO:0000313" key="2">
    <source>
        <dbReference type="EMBL" id="PRT42685.1"/>
    </source>
</evidence>
<feature type="transmembrane region" description="Helical" evidence="1">
    <location>
        <begin position="202"/>
        <end position="223"/>
    </location>
</feature>
<protein>
    <recommendedName>
        <fullName evidence="4">ABC transporter permease</fullName>
    </recommendedName>
</protein>
<organism evidence="2 3">
    <name type="scientific">Bacillus wiedmannii</name>
    <dbReference type="NCBI Taxonomy" id="1890302"/>
    <lineage>
        <taxon>Bacteria</taxon>
        <taxon>Bacillati</taxon>
        <taxon>Bacillota</taxon>
        <taxon>Bacilli</taxon>
        <taxon>Bacillales</taxon>
        <taxon>Bacillaceae</taxon>
        <taxon>Bacillus</taxon>
        <taxon>Bacillus cereus group</taxon>
    </lineage>
</organism>
<proteinExistence type="predicted"/>
<feature type="transmembrane region" description="Helical" evidence="1">
    <location>
        <begin position="167"/>
        <end position="190"/>
    </location>
</feature>
<gene>
    <name evidence="2" type="ORF">C6357_01590</name>
</gene>
<keyword evidence="1" id="KW-0472">Membrane</keyword>
<keyword evidence="1" id="KW-0812">Transmembrane</keyword>
<reference evidence="2 3" key="1">
    <citation type="submission" date="2018-03" db="EMBL/GenBank/DDBJ databases">
        <title>Genotypic and phenotypic analysis of antagonistic Bacillus spp. isolated from rhizosphere soil of plants in Tibet.</title>
        <authorList>
            <person name="Borriss R."/>
            <person name="Lasch P."/>
            <person name="Wu L."/>
            <person name="Wu H."/>
            <person name="Gao X."/>
        </authorList>
    </citation>
    <scope>NUCLEOTIDE SEQUENCE [LARGE SCALE GENOMIC DNA]</scope>
    <source>
        <strain evidence="2 3">NMSW16</strain>
    </source>
</reference>
<keyword evidence="3" id="KW-1185">Reference proteome</keyword>
<feature type="transmembrane region" description="Helical" evidence="1">
    <location>
        <begin position="111"/>
        <end position="135"/>
    </location>
</feature>
<comment type="caution">
    <text evidence="2">The sequence shown here is derived from an EMBL/GenBank/DDBJ whole genome shotgun (WGS) entry which is preliminary data.</text>
</comment>
<keyword evidence="1" id="KW-1133">Transmembrane helix</keyword>
<evidence type="ECO:0008006" key="4">
    <source>
        <dbReference type="Google" id="ProtNLM"/>
    </source>
</evidence>
<sequence length="290" mass="32917">MEAFSVMMRALRLNIKQAFCSRISLIMMFSGFVLICIYHYYYVIRYLGDAASGPISTDIKWIGFRDNEMDVYLLLMPVIASFPFSTSYNSDKSDGFKPFVSKGISLFPYSVMKYIVTFFCGGFLYTFPFILSLLFCKLTIPDGTPTIGSGIINADGMFANLYFDAPLTYITVYIGINFLFAGLMALLGLAASVWSQKDYMAILFPFAVASIPYVLLNTIFPSIGGAPIHLYDPKQPLQGMSPYILTMQCAFFLLVSLFMYIQGVKRDRKKYRRRLQKRDRCRKALQAISD</sequence>
<feature type="transmembrane region" description="Helical" evidence="1">
    <location>
        <begin position="71"/>
        <end position="90"/>
    </location>
</feature>
<accession>A0ABX5E2R5</accession>
<name>A0ABX5E2R5_9BACI</name>
<feature type="transmembrane region" description="Helical" evidence="1">
    <location>
        <begin position="21"/>
        <end position="41"/>
    </location>
</feature>
<feature type="transmembrane region" description="Helical" evidence="1">
    <location>
        <begin position="243"/>
        <end position="264"/>
    </location>
</feature>
<evidence type="ECO:0000313" key="3">
    <source>
        <dbReference type="Proteomes" id="UP000239236"/>
    </source>
</evidence>
<dbReference type="EMBL" id="PVRR01000001">
    <property type="protein sequence ID" value="PRT42685.1"/>
    <property type="molecule type" value="Genomic_DNA"/>
</dbReference>